<comment type="subcellular location">
    <subcellularLocation>
        <location evidence="1">Cell membrane</location>
        <topology evidence="1">Peripheral membrane protein</topology>
    </subcellularLocation>
</comment>
<sequence>MHTQDTTGRRAGSTAPAASTDGRDPQELLSVRSLGVEIRTGGETIDIVRDVSFDVRRGETVAILGESGSGKTMTGHAVMGILDTPPAYVSAGSVLFQGRDLLTLPRRERREVCGRNIGMVFQDSLSALNPVFSVGFQIAELFRKRQGASRRKADAKAAELLDLVEIPNARRRLRDYPHQFSGGMRQRVMIAMAIALEPDLLIADEPTTALDVTIQAQIMDMLARLCDERQMGLILITHDLGVVSEFADRIILMYAGRVVESSSAAALFTASAHPYSRALLESVPKLADQHSGLKVIPGSPPDPRDVGPGCSFAPRCSHAVPACLAGVPPTLQVAPDHLSACLFAEEVVAHA</sequence>
<dbReference type="GO" id="GO:0015833">
    <property type="term" value="P:peptide transport"/>
    <property type="evidence" value="ECO:0007669"/>
    <property type="project" value="InterPro"/>
</dbReference>
<keyword evidence="11" id="KW-1185">Reference proteome</keyword>
<evidence type="ECO:0000256" key="1">
    <source>
        <dbReference type="ARBA" id="ARBA00004202"/>
    </source>
</evidence>
<dbReference type="Proteomes" id="UP000198504">
    <property type="component" value="Unassembled WGS sequence"/>
</dbReference>
<dbReference type="PROSITE" id="PS50893">
    <property type="entry name" value="ABC_TRANSPORTER_2"/>
    <property type="match status" value="1"/>
</dbReference>
<evidence type="ECO:0000256" key="3">
    <source>
        <dbReference type="ARBA" id="ARBA00022448"/>
    </source>
</evidence>
<dbReference type="FunFam" id="3.40.50.300:FF:000016">
    <property type="entry name" value="Oligopeptide ABC transporter ATP-binding component"/>
    <property type="match status" value="1"/>
</dbReference>
<evidence type="ECO:0000256" key="7">
    <source>
        <dbReference type="ARBA" id="ARBA00023136"/>
    </source>
</evidence>
<dbReference type="NCBIfam" id="TIGR01727">
    <property type="entry name" value="oligo_HPY"/>
    <property type="match status" value="1"/>
</dbReference>
<evidence type="ECO:0000256" key="4">
    <source>
        <dbReference type="ARBA" id="ARBA00022475"/>
    </source>
</evidence>
<dbReference type="EMBL" id="FOFA01000008">
    <property type="protein sequence ID" value="SER04601.1"/>
    <property type="molecule type" value="Genomic_DNA"/>
</dbReference>
<feature type="domain" description="ABC transporter" evidence="9">
    <location>
        <begin position="31"/>
        <end position="280"/>
    </location>
</feature>
<comment type="similarity">
    <text evidence="2">Belongs to the ABC transporter superfamily.</text>
</comment>
<evidence type="ECO:0000259" key="9">
    <source>
        <dbReference type="PROSITE" id="PS50893"/>
    </source>
</evidence>
<keyword evidence="5" id="KW-0547">Nucleotide-binding</keyword>
<dbReference type="GO" id="GO:0005886">
    <property type="term" value="C:plasma membrane"/>
    <property type="evidence" value="ECO:0007669"/>
    <property type="project" value="UniProtKB-SubCell"/>
</dbReference>
<gene>
    <name evidence="10" type="ORF">SAMN05421756_10888</name>
</gene>
<evidence type="ECO:0000256" key="6">
    <source>
        <dbReference type="ARBA" id="ARBA00022840"/>
    </source>
</evidence>
<dbReference type="InterPro" id="IPR013563">
    <property type="entry name" value="Oligopep_ABC_C"/>
</dbReference>
<dbReference type="Pfam" id="PF08352">
    <property type="entry name" value="oligo_HPY"/>
    <property type="match status" value="1"/>
</dbReference>
<proteinExistence type="inferred from homology"/>
<keyword evidence="6 10" id="KW-0067">ATP-binding</keyword>
<accession>A0A1H9KZD3</accession>
<dbReference type="AlphaFoldDB" id="A0A1H9KZD3"/>
<reference evidence="11" key="1">
    <citation type="submission" date="2016-10" db="EMBL/GenBank/DDBJ databases">
        <authorList>
            <person name="Varghese N."/>
            <person name="Submissions S."/>
        </authorList>
    </citation>
    <scope>NUCLEOTIDE SEQUENCE [LARGE SCALE GENOMIC DNA]</scope>
    <source>
        <strain evidence="11">CGMCC 4.6856</strain>
    </source>
</reference>
<evidence type="ECO:0000256" key="8">
    <source>
        <dbReference type="SAM" id="MobiDB-lite"/>
    </source>
</evidence>
<dbReference type="PANTHER" id="PTHR43297:SF2">
    <property type="entry name" value="DIPEPTIDE TRANSPORT ATP-BINDING PROTEIN DPPD"/>
    <property type="match status" value="1"/>
</dbReference>
<evidence type="ECO:0000313" key="11">
    <source>
        <dbReference type="Proteomes" id="UP000198504"/>
    </source>
</evidence>
<dbReference type="GO" id="GO:0016887">
    <property type="term" value="F:ATP hydrolysis activity"/>
    <property type="evidence" value="ECO:0007669"/>
    <property type="project" value="InterPro"/>
</dbReference>
<dbReference type="SUPFAM" id="SSF52540">
    <property type="entry name" value="P-loop containing nucleoside triphosphate hydrolases"/>
    <property type="match status" value="1"/>
</dbReference>
<dbReference type="InterPro" id="IPR017871">
    <property type="entry name" value="ABC_transporter-like_CS"/>
</dbReference>
<dbReference type="InterPro" id="IPR003439">
    <property type="entry name" value="ABC_transporter-like_ATP-bd"/>
</dbReference>
<dbReference type="Gene3D" id="3.40.50.300">
    <property type="entry name" value="P-loop containing nucleotide triphosphate hydrolases"/>
    <property type="match status" value="1"/>
</dbReference>
<evidence type="ECO:0000256" key="5">
    <source>
        <dbReference type="ARBA" id="ARBA00022741"/>
    </source>
</evidence>
<name>A0A1H9KZD3_9ACTN</name>
<dbReference type="PROSITE" id="PS00211">
    <property type="entry name" value="ABC_TRANSPORTER_1"/>
    <property type="match status" value="1"/>
</dbReference>
<dbReference type="InterPro" id="IPR003593">
    <property type="entry name" value="AAA+_ATPase"/>
</dbReference>
<keyword evidence="4" id="KW-1003">Cell membrane</keyword>
<dbReference type="CDD" id="cd03257">
    <property type="entry name" value="ABC_NikE_OppD_transporters"/>
    <property type="match status" value="1"/>
</dbReference>
<dbReference type="GO" id="GO:0005524">
    <property type="term" value="F:ATP binding"/>
    <property type="evidence" value="ECO:0007669"/>
    <property type="project" value="UniProtKB-KW"/>
</dbReference>
<keyword evidence="3" id="KW-0813">Transport</keyword>
<dbReference type="Pfam" id="PF00005">
    <property type="entry name" value="ABC_tran"/>
    <property type="match status" value="1"/>
</dbReference>
<evidence type="ECO:0000313" key="10">
    <source>
        <dbReference type="EMBL" id="SER04601.1"/>
    </source>
</evidence>
<keyword evidence="7" id="KW-0472">Membrane</keyword>
<evidence type="ECO:0000256" key="2">
    <source>
        <dbReference type="ARBA" id="ARBA00005417"/>
    </source>
</evidence>
<feature type="region of interest" description="Disordered" evidence="8">
    <location>
        <begin position="1"/>
        <end position="26"/>
    </location>
</feature>
<dbReference type="SMART" id="SM00382">
    <property type="entry name" value="AAA"/>
    <property type="match status" value="1"/>
</dbReference>
<dbReference type="InterPro" id="IPR027417">
    <property type="entry name" value="P-loop_NTPase"/>
</dbReference>
<protein>
    <submittedName>
        <fullName evidence="10">Oligopeptide transport system ATP-binding protein</fullName>
    </submittedName>
</protein>
<dbReference type="PANTHER" id="PTHR43297">
    <property type="entry name" value="OLIGOPEPTIDE TRANSPORT ATP-BINDING PROTEIN APPD"/>
    <property type="match status" value="1"/>
</dbReference>
<dbReference type="InterPro" id="IPR050388">
    <property type="entry name" value="ABC_Ni/Peptide_Import"/>
</dbReference>
<dbReference type="STRING" id="1036181.SAMN05421756_10888"/>
<organism evidence="10 11">
    <name type="scientific">Microlunatus flavus</name>
    <dbReference type="NCBI Taxonomy" id="1036181"/>
    <lineage>
        <taxon>Bacteria</taxon>
        <taxon>Bacillati</taxon>
        <taxon>Actinomycetota</taxon>
        <taxon>Actinomycetes</taxon>
        <taxon>Propionibacteriales</taxon>
        <taxon>Propionibacteriaceae</taxon>
        <taxon>Microlunatus</taxon>
    </lineage>
</organism>